<dbReference type="SMART" id="SM00938">
    <property type="entry name" value="P-II"/>
    <property type="match status" value="1"/>
</dbReference>
<dbReference type="AlphaFoldDB" id="A0A518G7W6"/>
<organism evidence="2 3">
    <name type="scientific">Aureliella helgolandensis</name>
    <dbReference type="NCBI Taxonomy" id="2527968"/>
    <lineage>
        <taxon>Bacteria</taxon>
        <taxon>Pseudomonadati</taxon>
        <taxon>Planctomycetota</taxon>
        <taxon>Planctomycetia</taxon>
        <taxon>Pirellulales</taxon>
        <taxon>Pirellulaceae</taxon>
        <taxon>Aureliella</taxon>
    </lineage>
</organism>
<evidence type="ECO:0000313" key="2">
    <source>
        <dbReference type="EMBL" id="QDV24688.1"/>
    </source>
</evidence>
<dbReference type="SUPFAM" id="SSF54913">
    <property type="entry name" value="GlnB-like"/>
    <property type="match status" value="1"/>
</dbReference>
<dbReference type="InterPro" id="IPR011322">
    <property type="entry name" value="N-reg_PII-like_a/b"/>
</dbReference>
<name>A0A518G7W6_9BACT</name>
<protein>
    <submittedName>
        <fullName evidence="2">Nitrogen regulatory protein P-II</fullName>
    </submittedName>
</protein>
<dbReference type="Pfam" id="PF00543">
    <property type="entry name" value="P-II"/>
    <property type="match status" value="1"/>
</dbReference>
<reference evidence="2 3" key="1">
    <citation type="submission" date="2019-02" db="EMBL/GenBank/DDBJ databases">
        <title>Deep-cultivation of Planctomycetes and their phenomic and genomic characterization uncovers novel biology.</title>
        <authorList>
            <person name="Wiegand S."/>
            <person name="Jogler M."/>
            <person name="Boedeker C."/>
            <person name="Pinto D."/>
            <person name="Vollmers J."/>
            <person name="Rivas-Marin E."/>
            <person name="Kohn T."/>
            <person name="Peeters S.H."/>
            <person name="Heuer A."/>
            <person name="Rast P."/>
            <person name="Oberbeckmann S."/>
            <person name="Bunk B."/>
            <person name="Jeske O."/>
            <person name="Meyerdierks A."/>
            <person name="Storesund J.E."/>
            <person name="Kallscheuer N."/>
            <person name="Luecker S."/>
            <person name="Lage O.M."/>
            <person name="Pohl T."/>
            <person name="Merkel B.J."/>
            <person name="Hornburger P."/>
            <person name="Mueller R.-W."/>
            <person name="Bruemmer F."/>
            <person name="Labrenz M."/>
            <person name="Spormann A.M."/>
            <person name="Op den Camp H."/>
            <person name="Overmann J."/>
            <person name="Amann R."/>
            <person name="Jetten M.S.M."/>
            <person name="Mascher T."/>
            <person name="Medema M.H."/>
            <person name="Devos D.P."/>
            <person name="Kaster A.-K."/>
            <person name="Ovreas L."/>
            <person name="Rohde M."/>
            <person name="Galperin M.Y."/>
            <person name="Jogler C."/>
        </authorList>
    </citation>
    <scope>NUCLEOTIDE SEQUENCE [LARGE SCALE GENOMIC DNA]</scope>
    <source>
        <strain evidence="2 3">Q31a</strain>
    </source>
</reference>
<dbReference type="KEGG" id="ahel:Q31a_30090"/>
<dbReference type="GO" id="GO:0005524">
    <property type="term" value="F:ATP binding"/>
    <property type="evidence" value="ECO:0007669"/>
    <property type="project" value="TreeGrafter"/>
</dbReference>
<dbReference type="RefSeq" id="WP_145078663.1">
    <property type="nucleotide sequence ID" value="NZ_CP036298.1"/>
</dbReference>
<keyword evidence="1" id="KW-0597">Phosphoprotein</keyword>
<dbReference type="InterPro" id="IPR015867">
    <property type="entry name" value="N-reg_PII/ATP_PRibTrfase_C"/>
</dbReference>
<evidence type="ECO:0000313" key="3">
    <source>
        <dbReference type="Proteomes" id="UP000318017"/>
    </source>
</evidence>
<gene>
    <name evidence="2" type="primary">glnB_1</name>
    <name evidence="2" type="ORF">Q31a_30090</name>
</gene>
<dbReference type="PROSITE" id="PS51343">
    <property type="entry name" value="PII_GLNB_DOM"/>
    <property type="match status" value="1"/>
</dbReference>
<dbReference type="EMBL" id="CP036298">
    <property type="protein sequence ID" value="QDV24688.1"/>
    <property type="molecule type" value="Genomic_DNA"/>
</dbReference>
<dbReference type="PRINTS" id="PR00340">
    <property type="entry name" value="PIIGLNB"/>
</dbReference>
<sequence length="115" mass="12797">MKLLLAIIQPTKLQTVREALDRIGVERMTVCDALGFGRQRGQTESYRGMEYQVQMLRKVSLEIWVNDDFVERTIETIQRASRTGTNGHIGDGKIFLLPTEQAFSVADGTVGPGAV</sequence>
<dbReference type="GO" id="GO:0005829">
    <property type="term" value="C:cytosol"/>
    <property type="evidence" value="ECO:0007669"/>
    <property type="project" value="TreeGrafter"/>
</dbReference>
<dbReference type="OrthoDB" id="9802729at2"/>
<keyword evidence="3" id="KW-1185">Reference proteome</keyword>
<dbReference type="Gene3D" id="3.30.70.120">
    <property type="match status" value="1"/>
</dbReference>
<dbReference type="PANTHER" id="PTHR30115">
    <property type="entry name" value="NITROGEN REGULATORY PROTEIN P-II"/>
    <property type="match status" value="1"/>
</dbReference>
<dbReference type="GO" id="GO:0030234">
    <property type="term" value="F:enzyme regulator activity"/>
    <property type="evidence" value="ECO:0007669"/>
    <property type="project" value="InterPro"/>
</dbReference>
<evidence type="ECO:0000256" key="1">
    <source>
        <dbReference type="PIRSR" id="PIRSR602187-50"/>
    </source>
</evidence>
<dbReference type="InterPro" id="IPR002187">
    <property type="entry name" value="N-reg_PII"/>
</dbReference>
<dbReference type="Proteomes" id="UP000318017">
    <property type="component" value="Chromosome"/>
</dbReference>
<accession>A0A518G7W6</accession>
<feature type="modified residue" description="O-UMP-tyrosine" evidence="1">
    <location>
        <position position="51"/>
    </location>
</feature>
<proteinExistence type="predicted"/>
<dbReference type="GO" id="GO:0006808">
    <property type="term" value="P:regulation of nitrogen utilization"/>
    <property type="evidence" value="ECO:0007669"/>
    <property type="project" value="InterPro"/>
</dbReference>